<evidence type="ECO:0000256" key="1">
    <source>
        <dbReference type="ARBA" id="ARBA00001938"/>
    </source>
</evidence>
<evidence type="ECO:0000256" key="3">
    <source>
        <dbReference type="ARBA" id="ARBA00011484"/>
    </source>
</evidence>
<keyword evidence="12" id="KW-1185">Reference proteome</keyword>
<evidence type="ECO:0000256" key="4">
    <source>
        <dbReference type="ARBA" id="ARBA00022679"/>
    </source>
</evidence>
<dbReference type="Pfam" id="PF00364">
    <property type="entry name" value="Biotin_lipoyl"/>
    <property type="match status" value="2"/>
</dbReference>
<dbReference type="SUPFAM" id="SSF51230">
    <property type="entry name" value="Single hybrid motif"/>
    <property type="match status" value="2"/>
</dbReference>
<dbReference type="InterPro" id="IPR050743">
    <property type="entry name" value="2-oxoacid_DH_E2_comp"/>
</dbReference>
<comment type="cofactor">
    <cofactor evidence="1 7">
        <name>(R)-lipoate</name>
        <dbReference type="ChEBI" id="CHEBI:83088"/>
    </cofactor>
</comment>
<dbReference type="InterPro" id="IPR000089">
    <property type="entry name" value="Biotin_lipoyl"/>
</dbReference>
<comment type="similarity">
    <text evidence="2 7">Belongs to the 2-oxoacid dehydrogenase family.</text>
</comment>
<evidence type="ECO:0000259" key="9">
    <source>
        <dbReference type="PROSITE" id="PS50968"/>
    </source>
</evidence>
<comment type="caution">
    <text evidence="11">The sequence shown here is derived from an EMBL/GenBank/DDBJ whole genome shotgun (WGS) entry which is preliminary data.</text>
</comment>
<dbReference type="PROSITE" id="PS50968">
    <property type="entry name" value="BIOTINYL_LIPOYL"/>
    <property type="match status" value="2"/>
</dbReference>
<organism evidence="11 12">
    <name type="scientific">Balneatrix alpica</name>
    <dbReference type="NCBI Taxonomy" id="75684"/>
    <lineage>
        <taxon>Bacteria</taxon>
        <taxon>Pseudomonadati</taxon>
        <taxon>Pseudomonadota</taxon>
        <taxon>Gammaproteobacteria</taxon>
        <taxon>Oceanospirillales</taxon>
        <taxon>Balneatrichaceae</taxon>
        <taxon>Balneatrix</taxon>
    </lineage>
</organism>
<reference evidence="11 12" key="1">
    <citation type="submission" date="2024-09" db="EMBL/GenBank/DDBJ databases">
        <authorList>
            <person name="Sun Q."/>
            <person name="Mori K."/>
        </authorList>
    </citation>
    <scope>NUCLEOTIDE SEQUENCE [LARGE SCALE GENOMIC DNA]</scope>
    <source>
        <strain evidence="11 12">ATCC 51285</strain>
    </source>
</reference>
<evidence type="ECO:0000313" key="12">
    <source>
        <dbReference type="Proteomes" id="UP001589628"/>
    </source>
</evidence>
<dbReference type="Gene3D" id="4.10.320.10">
    <property type="entry name" value="E3-binding domain"/>
    <property type="match status" value="1"/>
</dbReference>
<dbReference type="PANTHER" id="PTHR43178:SF5">
    <property type="entry name" value="LIPOAMIDE ACYLTRANSFERASE COMPONENT OF BRANCHED-CHAIN ALPHA-KETO ACID DEHYDROGENASE COMPLEX, MITOCHONDRIAL"/>
    <property type="match status" value="1"/>
</dbReference>
<evidence type="ECO:0000313" key="11">
    <source>
        <dbReference type="EMBL" id="MFB9885705.1"/>
    </source>
</evidence>
<dbReference type="CDD" id="cd06849">
    <property type="entry name" value="lipoyl_domain"/>
    <property type="match status" value="2"/>
</dbReference>
<keyword evidence="6 7" id="KW-0012">Acyltransferase</keyword>
<keyword evidence="5 7" id="KW-0450">Lipoyl</keyword>
<evidence type="ECO:0000256" key="2">
    <source>
        <dbReference type="ARBA" id="ARBA00007317"/>
    </source>
</evidence>
<evidence type="ECO:0000256" key="5">
    <source>
        <dbReference type="ARBA" id="ARBA00022823"/>
    </source>
</evidence>
<dbReference type="InterPro" id="IPR023213">
    <property type="entry name" value="CAT-like_dom_sf"/>
</dbReference>
<keyword evidence="4 7" id="KW-0808">Transferase</keyword>
<evidence type="ECO:0000256" key="6">
    <source>
        <dbReference type="ARBA" id="ARBA00023315"/>
    </source>
</evidence>
<dbReference type="RefSeq" id="WP_027313774.1">
    <property type="nucleotide sequence ID" value="NZ_JBHLZN010000001.1"/>
</dbReference>
<dbReference type="PROSITE" id="PS51826">
    <property type="entry name" value="PSBD"/>
    <property type="match status" value="1"/>
</dbReference>
<feature type="compositionally biased region" description="Low complexity" evidence="8">
    <location>
        <begin position="191"/>
        <end position="201"/>
    </location>
</feature>
<evidence type="ECO:0000256" key="8">
    <source>
        <dbReference type="SAM" id="MobiDB-lite"/>
    </source>
</evidence>
<feature type="domain" description="Lipoyl-binding" evidence="9">
    <location>
        <begin position="108"/>
        <end position="183"/>
    </location>
</feature>
<comment type="subunit">
    <text evidence="3">Forms a 24-polypeptide structural core with octahedral symmetry.</text>
</comment>
<dbReference type="Pfam" id="PF00198">
    <property type="entry name" value="2-oxoacid_dh"/>
    <property type="match status" value="1"/>
</dbReference>
<proteinExistence type="inferred from homology"/>
<dbReference type="Gene3D" id="2.40.50.100">
    <property type="match status" value="2"/>
</dbReference>
<dbReference type="Gene3D" id="3.30.559.10">
    <property type="entry name" value="Chloramphenicol acetyltransferase-like domain"/>
    <property type="match status" value="1"/>
</dbReference>
<feature type="region of interest" description="Disordered" evidence="8">
    <location>
        <begin position="265"/>
        <end position="291"/>
    </location>
</feature>
<sequence length="525" mass="56676">MQIDFILPDIGEGIVECELVEWLVKEGDQIVEDQPVADVMTDKALVQIPAMHSGKVTKLYYQQGEIAKVHTPLFALLPEGASEPLKEAVSTAVVAPPVASSEAQGSQLKDFILPDIGEGIVECELVEWLVKEGDWVEEDQPVADVMTDKALVQIPSMDSGRIHKLYYRQGEIAKVHSPLFAIEVATEATSSTHSTTPAATSPNQPQASHHPVAANAQPSLARPGKALASPAVRRLAREHNLDLSQIPGSGKDGRVLKEDILQWQQGQQQSKSCPAKAPSPALSAVSNSNTAGDRVEPIRGIRAAMARQMVDSVSTIPHFTYAEEIDVTALDALRQQLKGRFAEAGLKLTAMPLIMKAMALAIRDFPVLNARVNDDCTELTYLDSINIGMAVDTPIGLLVPNVKRVQDKSLKEVTAEVNRLTESARAGRVSPEDLKGGTISISNIGALGGTVATPIINKPEVAIVALGKIQTLPRFNSAGQVEARKIMQVSWSGDHRVIDGGTIARFCNQWKTYLEDPVSMLSELR</sequence>
<protein>
    <recommendedName>
        <fullName evidence="7">Dihydrolipoamide acetyltransferase component of pyruvate dehydrogenase complex</fullName>
        <ecNumber evidence="7">2.3.1.-</ecNumber>
    </recommendedName>
</protein>
<dbReference type="Proteomes" id="UP001589628">
    <property type="component" value="Unassembled WGS sequence"/>
</dbReference>
<dbReference type="InterPro" id="IPR036625">
    <property type="entry name" value="E3-bd_dom_sf"/>
</dbReference>
<dbReference type="SUPFAM" id="SSF47005">
    <property type="entry name" value="Peripheral subunit-binding domain of 2-oxo acid dehydrogenase complex"/>
    <property type="match status" value="1"/>
</dbReference>
<feature type="region of interest" description="Disordered" evidence="8">
    <location>
        <begin position="191"/>
        <end position="230"/>
    </location>
</feature>
<evidence type="ECO:0000256" key="7">
    <source>
        <dbReference type="RuleBase" id="RU003423"/>
    </source>
</evidence>
<evidence type="ECO:0000259" key="10">
    <source>
        <dbReference type="PROSITE" id="PS51826"/>
    </source>
</evidence>
<dbReference type="PANTHER" id="PTHR43178">
    <property type="entry name" value="DIHYDROLIPOAMIDE ACETYLTRANSFERASE COMPONENT OF PYRUVATE DEHYDROGENASE COMPLEX"/>
    <property type="match status" value="1"/>
</dbReference>
<gene>
    <name evidence="11" type="ORF">ACFFLH_04695</name>
</gene>
<dbReference type="InterPro" id="IPR004167">
    <property type="entry name" value="PSBD"/>
</dbReference>
<dbReference type="SUPFAM" id="SSF52777">
    <property type="entry name" value="CoA-dependent acyltransferases"/>
    <property type="match status" value="1"/>
</dbReference>
<feature type="domain" description="Lipoyl-binding" evidence="9">
    <location>
        <begin position="2"/>
        <end position="77"/>
    </location>
</feature>
<dbReference type="InterPro" id="IPR011053">
    <property type="entry name" value="Single_hybrid_motif"/>
</dbReference>
<dbReference type="EMBL" id="JBHLZN010000001">
    <property type="protein sequence ID" value="MFB9885705.1"/>
    <property type="molecule type" value="Genomic_DNA"/>
</dbReference>
<feature type="domain" description="Peripheral subunit-binding (PSBD)" evidence="10">
    <location>
        <begin position="227"/>
        <end position="264"/>
    </location>
</feature>
<dbReference type="Pfam" id="PF02817">
    <property type="entry name" value="E3_binding"/>
    <property type="match status" value="1"/>
</dbReference>
<dbReference type="InterPro" id="IPR001078">
    <property type="entry name" value="2-oxoacid_DH_actylTfrase"/>
</dbReference>
<accession>A0ABV5ZA19</accession>
<dbReference type="EC" id="2.3.1.-" evidence="7"/>
<name>A0ABV5ZA19_9GAMM</name>